<name>A0A935UFQ7_9PROT</name>
<dbReference type="Proteomes" id="UP000697998">
    <property type="component" value="Unassembled WGS sequence"/>
</dbReference>
<dbReference type="InterPro" id="IPR021799">
    <property type="entry name" value="PIN-like_prokaryotic"/>
</dbReference>
<comment type="caution">
    <text evidence="1">The sequence shown here is derived from an EMBL/GenBank/DDBJ whole genome shotgun (WGS) entry which is preliminary data.</text>
</comment>
<evidence type="ECO:0000313" key="1">
    <source>
        <dbReference type="EMBL" id="MBK7674887.1"/>
    </source>
</evidence>
<dbReference type="AlphaFoldDB" id="A0A935UFQ7"/>
<dbReference type="Pfam" id="PF11848">
    <property type="entry name" value="DUF3368"/>
    <property type="match status" value="1"/>
</dbReference>
<reference evidence="1 2" key="1">
    <citation type="submission" date="2020-10" db="EMBL/GenBank/DDBJ databases">
        <title>Connecting structure to function with the recovery of over 1000 high-quality activated sludge metagenome-assembled genomes encoding full-length rRNA genes using long-read sequencing.</title>
        <authorList>
            <person name="Singleton C.M."/>
            <person name="Petriglieri F."/>
            <person name="Kristensen J.M."/>
            <person name="Kirkegaard R.H."/>
            <person name="Michaelsen T.Y."/>
            <person name="Andersen M.H."/>
            <person name="Karst S.M."/>
            <person name="Dueholm M.S."/>
            <person name="Nielsen P.H."/>
            <person name="Albertsen M."/>
        </authorList>
    </citation>
    <scope>NUCLEOTIDE SEQUENCE [LARGE SCALE GENOMIC DNA]</scope>
    <source>
        <strain evidence="1">EsbW_18-Q3-R4-48_BATAC.285</strain>
    </source>
</reference>
<sequence length="163" mass="17111">MREVVLADAGPLIALSRIDALDLLPGVFGRVMITAEIREEVLPPIDYRGRDLIAGALAAGWLSCLPKSTSDWQPINPGLDAGECSAIAAALQIPGCLLIIDDRAGRAEARAHGLAVIGTAAVIGLARVQGLIPAARPLLEQLQPAGYFIHPNIVEAVLRDIGE</sequence>
<evidence type="ECO:0000313" key="2">
    <source>
        <dbReference type="Proteomes" id="UP000697998"/>
    </source>
</evidence>
<dbReference type="PANTHER" id="PTHR39550">
    <property type="entry name" value="SLL0658 PROTEIN"/>
    <property type="match status" value="1"/>
</dbReference>
<accession>A0A935UFQ7</accession>
<dbReference type="EMBL" id="JADJMH010000006">
    <property type="protein sequence ID" value="MBK7674887.1"/>
    <property type="molecule type" value="Genomic_DNA"/>
</dbReference>
<proteinExistence type="predicted"/>
<protein>
    <submittedName>
        <fullName evidence="1">DUF3368 domain-containing protein</fullName>
    </submittedName>
</protein>
<organism evidence="1 2">
    <name type="scientific">Candidatus Accumulibacter proximus</name>
    <dbReference type="NCBI Taxonomy" id="2954385"/>
    <lineage>
        <taxon>Bacteria</taxon>
        <taxon>Pseudomonadati</taxon>
        <taxon>Pseudomonadota</taxon>
        <taxon>Betaproteobacteria</taxon>
        <taxon>Candidatus Accumulibacter</taxon>
    </lineage>
</organism>
<gene>
    <name evidence="1" type="ORF">IPJ27_09020</name>
</gene>
<dbReference type="PANTHER" id="PTHR39550:SF1">
    <property type="entry name" value="SLL0658 PROTEIN"/>
    <property type="match status" value="1"/>
</dbReference>